<evidence type="ECO:0000313" key="4">
    <source>
        <dbReference type="EMBL" id="EGT42209.1"/>
    </source>
</evidence>
<name>G0P147_CAEBE</name>
<evidence type="ECO:0000259" key="3">
    <source>
        <dbReference type="Pfam" id="PF00149"/>
    </source>
</evidence>
<comment type="similarity">
    <text evidence="1">Belongs to the UPF0046 family.</text>
</comment>
<organism evidence="5">
    <name type="scientific">Caenorhabditis brenneri</name>
    <name type="common">Nematode worm</name>
    <dbReference type="NCBI Taxonomy" id="135651"/>
    <lineage>
        <taxon>Eukaryota</taxon>
        <taxon>Metazoa</taxon>
        <taxon>Ecdysozoa</taxon>
        <taxon>Nematoda</taxon>
        <taxon>Chromadorea</taxon>
        <taxon>Rhabditida</taxon>
        <taxon>Rhabditina</taxon>
        <taxon>Rhabditomorpha</taxon>
        <taxon>Rhabditoidea</taxon>
        <taxon>Rhabditidae</taxon>
        <taxon>Peloderinae</taxon>
        <taxon>Caenorhabditis</taxon>
    </lineage>
</organism>
<accession>G0P147</accession>
<evidence type="ECO:0000256" key="2">
    <source>
        <dbReference type="SAM" id="MobiDB-lite"/>
    </source>
</evidence>
<dbReference type="InterPro" id="IPR051693">
    <property type="entry name" value="UPF0046_metallophosphoest"/>
</dbReference>
<feature type="region of interest" description="Disordered" evidence="2">
    <location>
        <begin position="51"/>
        <end position="76"/>
    </location>
</feature>
<dbReference type="eggNOG" id="KOG3947">
    <property type="taxonomic scope" value="Eukaryota"/>
</dbReference>
<dbReference type="Proteomes" id="UP000008068">
    <property type="component" value="Unassembled WGS sequence"/>
</dbReference>
<sequence length="368" mass="42392">MSLFCFESEILFEYNLCRQTLRSKRTMGPPYVLLFLFLILLRGRGAGECNVPTRNKTPLRTPPEPTTNTPNTEPAHTTKDDFLDFFIYGYYGLGLPLIFDEVDPFHENELWDLIKANKTQIVLHKINNSSAIMPEPKDRSRYLKVVAISDTHNQMAGVTIPDGDVLIHAGDLTNDGEYERLVEFNNQMGLLPHPHKLVIGGNHELGFDVFENKAKRRPRDQPLGTEEGWKLLTNVTYLLDQSVKIDGVKFYGSPYHALPGYPFYKNRKNGLKEVWERIPSDVDVLITHSPPLGYLDLFRNDRWGCRYLLEKVEKYQPKFHIYGHVHQSYGAMSNGKTTFLNAAQCDPKNKIQDRPFVFWIEKKTDTNL</sequence>
<dbReference type="Pfam" id="PF00149">
    <property type="entry name" value="Metallophos"/>
    <property type="match status" value="1"/>
</dbReference>
<dbReference type="InParanoid" id="G0P147"/>
<dbReference type="AlphaFoldDB" id="G0P147"/>
<protein>
    <recommendedName>
        <fullName evidence="3">Calcineurin-like phosphoesterase domain-containing protein</fullName>
    </recommendedName>
</protein>
<dbReference type="InterPro" id="IPR004843">
    <property type="entry name" value="Calcineurin-like_PHP"/>
</dbReference>
<dbReference type="Gene3D" id="3.60.21.10">
    <property type="match status" value="1"/>
</dbReference>
<feature type="compositionally biased region" description="Low complexity" evidence="2">
    <location>
        <begin position="66"/>
        <end position="75"/>
    </location>
</feature>
<dbReference type="HOGENOM" id="CLU_041441_1_1_1"/>
<dbReference type="CDD" id="cd07379">
    <property type="entry name" value="MPP_239FB"/>
    <property type="match status" value="1"/>
</dbReference>
<feature type="domain" description="Calcineurin-like phosphoesterase" evidence="3">
    <location>
        <begin position="144"/>
        <end position="327"/>
    </location>
</feature>
<evidence type="ECO:0000313" key="5">
    <source>
        <dbReference type="Proteomes" id="UP000008068"/>
    </source>
</evidence>
<dbReference type="PANTHER" id="PTHR12905:SF19">
    <property type="entry name" value="UPF0046 PROTEIN K07C11.7"/>
    <property type="match status" value="1"/>
</dbReference>
<gene>
    <name evidence="4" type="ORF">CAEBREN_31866</name>
</gene>
<dbReference type="GO" id="GO:0016787">
    <property type="term" value="F:hydrolase activity"/>
    <property type="evidence" value="ECO:0007669"/>
    <property type="project" value="InterPro"/>
</dbReference>
<dbReference type="EMBL" id="GL380008">
    <property type="protein sequence ID" value="EGT42209.1"/>
    <property type="molecule type" value="Genomic_DNA"/>
</dbReference>
<dbReference type="FunCoup" id="G0P147">
    <property type="interactions" value="1"/>
</dbReference>
<dbReference type="OrthoDB" id="630188at2759"/>
<dbReference type="InterPro" id="IPR029052">
    <property type="entry name" value="Metallo-depent_PP-like"/>
</dbReference>
<dbReference type="SUPFAM" id="SSF56300">
    <property type="entry name" value="Metallo-dependent phosphatases"/>
    <property type="match status" value="1"/>
</dbReference>
<dbReference type="PANTHER" id="PTHR12905">
    <property type="entry name" value="METALLOPHOSPHOESTERASE"/>
    <property type="match status" value="1"/>
</dbReference>
<reference evidence="5" key="1">
    <citation type="submission" date="2011-07" db="EMBL/GenBank/DDBJ databases">
        <authorList>
            <consortium name="Caenorhabditis brenneri Sequencing and Analysis Consortium"/>
            <person name="Wilson R.K."/>
        </authorList>
    </citation>
    <scope>NUCLEOTIDE SEQUENCE [LARGE SCALE GENOMIC DNA]</scope>
    <source>
        <strain evidence="5">PB2801</strain>
    </source>
</reference>
<proteinExistence type="inferred from homology"/>
<keyword evidence="5" id="KW-1185">Reference proteome</keyword>
<dbReference type="STRING" id="135651.G0P147"/>
<evidence type="ECO:0000256" key="1">
    <source>
        <dbReference type="ARBA" id="ARBA00007993"/>
    </source>
</evidence>